<evidence type="ECO:0000313" key="4">
    <source>
        <dbReference type="Proteomes" id="UP000398389"/>
    </source>
</evidence>
<reference evidence="3 4" key="1">
    <citation type="submission" date="2019-09" db="EMBL/GenBank/DDBJ databases">
        <authorList>
            <person name="Brejova B."/>
        </authorList>
    </citation>
    <scope>NUCLEOTIDE SEQUENCE [LARGE SCALE GENOMIC DNA]</scope>
</reference>
<keyword evidence="4" id="KW-1185">Reference proteome</keyword>
<evidence type="ECO:0000313" key="3">
    <source>
        <dbReference type="EMBL" id="VVT51256.1"/>
    </source>
</evidence>
<keyword evidence="2" id="KW-0812">Transmembrane</keyword>
<dbReference type="EMBL" id="CABVLU010000002">
    <property type="protein sequence ID" value="VVT51256.1"/>
    <property type="molecule type" value="Genomic_DNA"/>
</dbReference>
<keyword evidence="2" id="KW-0472">Membrane</keyword>
<dbReference type="RefSeq" id="XP_031853645.1">
    <property type="nucleotide sequence ID" value="XM_031997754.1"/>
</dbReference>
<dbReference type="GeneID" id="43581854"/>
<feature type="region of interest" description="Disordered" evidence="1">
    <location>
        <begin position="373"/>
        <end position="400"/>
    </location>
</feature>
<organism evidence="3 4">
    <name type="scientific">Magnusiomyces paraingens</name>
    <dbReference type="NCBI Taxonomy" id="2606893"/>
    <lineage>
        <taxon>Eukaryota</taxon>
        <taxon>Fungi</taxon>
        <taxon>Dikarya</taxon>
        <taxon>Ascomycota</taxon>
        <taxon>Saccharomycotina</taxon>
        <taxon>Dipodascomycetes</taxon>
        <taxon>Dipodascales</taxon>
        <taxon>Dipodascaceae</taxon>
        <taxon>Magnusiomyces</taxon>
    </lineage>
</organism>
<gene>
    <name evidence="3" type="ORF">SAPINGB_P003036</name>
</gene>
<accession>A0A5E8BHU9</accession>
<feature type="region of interest" description="Disordered" evidence="1">
    <location>
        <begin position="432"/>
        <end position="452"/>
    </location>
</feature>
<feature type="compositionally biased region" description="Low complexity" evidence="1">
    <location>
        <begin position="597"/>
        <end position="610"/>
    </location>
</feature>
<evidence type="ECO:0000256" key="1">
    <source>
        <dbReference type="SAM" id="MobiDB-lite"/>
    </source>
</evidence>
<name>A0A5E8BHU9_9ASCO</name>
<feature type="region of interest" description="Disordered" evidence="1">
    <location>
        <begin position="467"/>
        <end position="493"/>
    </location>
</feature>
<feature type="region of interest" description="Disordered" evidence="1">
    <location>
        <begin position="582"/>
        <end position="610"/>
    </location>
</feature>
<evidence type="ECO:0000256" key="2">
    <source>
        <dbReference type="SAM" id="Phobius"/>
    </source>
</evidence>
<keyword evidence="2" id="KW-1133">Transmembrane helix</keyword>
<feature type="compositionally biased region" description="Low complexity" evidence="1">
    <location>
        <begin position="469"/>
        <end position="479"/>
    </location>
</feature>
<proteinExistence type="predicted"/>
<feature type="compositionally biased region" description="Low complexity" evidence="1">
    <location>
        <begin position="260"/>
        <end position="278"/>
    </location>
</feature>
<sequence length="780" mass="86082">MVSNSLYFQNLTKPLFLKSILSTAVPFPSVPISDASLSSTSFDSSLSQTSDHLTEKSLLELNLLLDRLELDSTTKFNFLSEILKHSPPKRKGNDNHVVAFKMSAEQSNNDSINKKSTLKTESIKISKNNGKSYASVLFSIFFSSISYVGLATFFYSWLLGQKKELGALRLIVSKNLILDVNRLSSEVATISKSFSPEGLDVLRTDLSSLQDDMTKITEIQNKQEENYKKLQKDTTDFPFIVRKYLDLRQNFDRVTRGLTPQSSSPSISSLSSASPPCSDNNSVTESPISVLDDTNKSKGAVAFDGLEDSTNNNDFVLKEAKSDFETKKPKDSTQNYLEKESVIEQIRPLNQTRMVNLKLHSLPNHPQVNTINSFGTRQHHNTPLNNNQRTGRYNGHSSLDHVLSSSNFQELNSSKYGSNAYRLSHSRSDRLTNTQRNNFHNNYGLSNSSLPKVTRLSPNIASVIKTLGSSSSSSSSSPSFESTLHQQSPKLPLIPEKIDTPDLIFGAEDEKELSASLSTNQLENKSYQLSDNNTKKKLLKTEFGTFDISTELGRKEWLRAMNTFNNQRSSLKSSVEEISSAPLVLGGNSSPDPIQGSVDDSSSPLAFSSSDSGCESARIEFLIPKNTNMNAMTIAANALVSSLPSPSADPTTAIDSASCDSKNVNSCSAEELFGSTAVEELSNGEAKIVLEHRDKESFEETERVAVVFTLDEIKAKLEESEKKNYRRLFLPGRGWVSVKKLQEEAIAMEQNKTETSQIIPGLIVNADSRNDALPILVSVS</sequence>
<feature type="transmembrane region" description="Helical" evidence="2">
    <location>
        <begin position="133"/>
        <end position="158"/>
    </location>
</feature>
<dbReference type="OrthoDB" id="4091080at2759"/>
<dbReference type="Proteomes" id="UP000398389">
    <property type="component" value="Unassembled WGS sequence"/>
</dbReference>
<feature type="region of interest" description="Disordered" evidence="1">
    <location>
        <begin position="256"/>
        <end position="291"/>
    </location>
</feature>
<dbReference type="AlphaFoldDB" id="A0A5E8BHU9"/>
<feature type="compositionally biased region" description="Polar residues" evidence="1">
    <location>
        <begin position="480"/>
        <end position="489"/>
    </location>
</feature>
<protein>
    <submittedName>
        <fullName evidence="3">Uncharacterized protein</fullName>
    </submittedName>
</protein>